<comment type="caution">
    <text evidence="2">The sequence shown here is derived from an EMBL/GenBank/DDBJ whole genome shotgun (WGS) entry which is preliminary data.</text>
</comment>
<sequence length="287" mass="31790">MACLYHHVIGSLPNYEKALRTRLLSGPFGRRHRETEPTATFANLSGLLSSEEAHHKTGAPCRTARAPLHLARCRLLSYSEVSNRKTWIRKPSEQEHNNEGGRGDSFLYPGAGPECLAQCLWVLSGVQKIRLPVLRSEVGQGLFQGLGLDDHPFSMPQPSIRSRRHRAKKRIPSLHAAVAELSELLQRIKIVYKFKRHDRENEHRMGQPGGALFNCANIQLAKPSATAPFSSLATGRSQPPCRSRNIRVASKSTPGQSASNNFRLNFTAPPATSSLPSDSRPPQNLRT</sequence>
<feature type="compositionally biased region" description="Polar residues" evidence="1">
    <location>
        <begin position="250"/>
        <end position="287"/>
    </location>
</feature>
<organism evidence="2 3">
    <name type="scientific">Apiosordaria backusii</name>
    <dbReference type="NCBI Taxonomy" id="314023"/>
    <lineage>
        <taxon>Eukaryota</taxon>
        <taxon>Fungi</taxon>
        <taxon>Dikarya</taxon>
        <taxon>Ascomycota</taxon>
        <taxon>Pezizomycotina</taxon>
        <taxon>Sordariomycetes</taxon>
        <taxon>Sordariomycetidae</taxon>
        <taxon>Sordariales</taxon>
        <taxon>Lasiosphaeriaceae</taxon>
        <taxon>Apiosordaria</taxon>
    </lineage>
</organism>
<reference evidence="2" key="1">
    <citation type="submission" date="2023-06" db="EMBL/GenBank/DDBJ databases">
        <title>Genome-scale phylogeny and comparative genomics of the fungal order Sordariales.</title>
        <authorList>
            <consortium name="Lawrence Berkeley National Laboratory"/>
            <person name="Hensen N."/>
            <person name="Bonometti L."/>
            <person name="Westerberg I."/>
            <person name="Brannstrom I.O."/>
            <person name="Guillou S."/>
            <person name="Cros-Aarteil S."/>
            <person name="Calhoun S."/>
            <person name="Haridas S."/>
            <person name="Kuo A."/>
            <person name="Mondo S."/>
            <person name="Pangilinan J."/>
            <person name="Riley R."/>
            <person name="Labutti K."/>
            <person name="Andreopoulos B."/>
            <person name="Lipzen A."/>
            <person name="Chen C."/>
            <person name="Yanf M."/>
            <person name="Daum C."/>
            <person name="Ng V."/>
            <person name="Clum A."/>
            <person name="Steindorff A."/>
            <person name="Ohm R."/>
            <person name="Martin F."/>
            <person name="Silar P."/>
            <person name="Natvig D."/>
            <person name="Lalanne C."/>
            <person name="Gautier V."/>
            <person name="Ament-Velasquez S.L."/>
            <person name="Kruys A."/>
            <person name="Hutchinson M.I."/>
            <person name="Powell A.J."/>
            <person name="Barry K."/>
            <person name="Miller A.N."/>
            <person name="Grigoriev I.V."/>
            <person name="Debuchy R."/>
            <person name="Gladieux P."/>
            <person name="Thoren M.H."/>
            <person name="Johannesson H."/>
        </authorList>
    </citation>
    <scope>NUCLEOTIDE SEQUENCE</scope>
    <source>
        <strain evidence="2">CBS 540.89</strain>
    </source>
</reference>
<evidence type="ECO:0000313" key="3">
    <source>
        <dbReference type="Proteomes" id="UP001172159"/>
    </source>
</evidence>
<gene>
    <name evidence="2" type="ORF">B0T21DRAFT_343553</name>
</gene>
<evidence type="ECO:0000256" key="1">
    <source>
        <dbReference type="SAM" id="MobiDB-lite"/>
    </source>
</evidence>
<feature type="region of interest" description="Disordered" evidence="1">
    <location>
        <begin position="249"/>
        <end position="287"/>
    </location>
</feature>
<dbReference type="EMBL" id="JAUKTV010000001">
    <property type="protein sequence ID" value="KAK0747821.1"/>
    <property type="molecule type" value="Genomic_DNA"/>
</dbReference>
<dbReference type="AlphaFoldDB" id="A0AA40EYF9"/>
<name>A0AA40EYF9_9PEZI</name>
<proteinExistence type="predicted"/>
<keyword evidence="3" id="KW-1185">Reference proteome</keyword>
<evidence type="ECO:0000313" key="2">
    <source>
        <dbReference type="EMBL" id="KAK0747821.1"/>
    </source>
</evidence>
<protein>
    <submittedName>
        <fullName evidence="2">Uncharacterized protein</fullName>
    </submittedName>
</protein>
<dbReference type="Proteomes" id="UP001172159">
    <property type="component" value="Unassembled WGS sequence"/>
</dbReference>
<accession>A0AA40EYF9</accession>